<evidence type="ECO:0000259" key="6">
    <source>
        <dbReference type="SMART" id="SM01266"/>
    </source>
</evidence>
<dbReference type="AlphaFoldDB" id="A0A7S3V263"/>
<keyword evidence="3" id="KW-0677">Repeat</keyword>
<keyword evidence="5" id="KW-1133">Transmembrane helix</keyword>
<dbReference type="InterPro" id="IPR011004">
    <property type="entry name" value="Trimer_LpxA-like_sf"/>
</dbReference>
<name>A0A7S3V263_9STRA</name>
<dbReference type="Pfam" id="PF00132">
    <property type="entry name" value="Hexapep"/>
    <property type="match status" value="1"/>
</dbReference>
<protein>
    <recommendedName>
        <fullName evidence="6">Maltose/galactoside acetyltransferase domain-containing protein</fullName>
    </recommendedName>
</protein>
<dbReference type="SMART" id="SM01266">
    <property type="entry name" value="Mac"/>
    <property type="match status" value="1"/>
</dbReference>
<proteinExistence type="inferred from homology"/>
<keyword evidence="5" id="KW-0812">Transmembrane</keyword>
<keyword evidence="4" id="KW-0012">Acyltransferase</keyword>
<reference evidence="7" key="1">
    <citation type="submission" date="2021-01" db="EMBL/GenBank/DDBJ databases">
        <authorList>
            <person name="Corre E."/>
            <person name="Pelletier E."/>
            <person name="Niang G."/>
            <person name="Scheremetjew M."/>
            <person name="Finn R."/>
            <person name="Kale V."/>
            <person name="Holt S."/>
            <person name="Cochrane G."/>
            <person name="Meng A."/>
            <person name="Brown T."/>
            <person name="Cohen L."/>
        </authorList>
    </citation>
    <scope>NUCLEOTIDE SEQUENCE</scope>
    <source>
        <strain evidence="7">GSBS06</strain>
    </source>
</reference>
<dbReference type="InterPro" id="IPR001451">
    <property type="entry name" value="Hexapep"/>
</dbReference>
<organism evidence="7">
    <name type="scientific">Aplanochytrium stocchinoi</name>
    <dbReference type="NCBI Taxonomy" id="215587"/>
    <lineage>
        <taxon>Eukaryota</taxon>
        <taxon>Sar</taxon>
        <taxon>Stramenopiles</taxon>
        <taxon>Bigyra</taxon>
        <taxon>Labyrinthulomycetes</taxon>
        <taxon>Thraustochytrida</taxon>
        <taxon>Thraustochytriidae</taxon>
        <taxon>Aplanochytrium</taxon>
    </lineage>
</organism>
<dbReference type="PROSITE" id="PS00101">
    <property type="entry name" value="HEXAPEP_TRANSFERASES"/>
    <property type="match status" value="1"/>
</dbReference>
<comment type="similarity">
    <text evidence="1">Belongs to the transferase hexapeptide repeat family.</text>
</comment>
<dbReference type="EMBL" id="HBIN01022237">
    <property type="protein sequence ID" value="CAE0447104.1"/>
    <property type="molecule type" value="Transcribed_RNA"/>
</dbReference>
<evidence type="ECO:0000256" key="3">
    <source>
        <dbReference type="ARBA" id="ARBA00022737"/>
    </source>
</evidence>
<evidence type="ECO:0000313" key="7">
    <source>
        <dbReference type="EMBL" id="CAE0447104.1"/>
    </source>
</evidence>
<evidence type="ECO:0000256" key="1">
    <source>
        <dbReference type="ARBA" id="ARBA00007274"/>
    </source>
</evidence>
<dbReference type="PANTHER" id="PTHR43017">
    <property type="entry name" value="GALACTOSIDE O-ACETYLTRANSFERASE"/>
    <property type="match status" value="1"/>
</dbReference>
<dbReference type="Gene3D" id="2.160.10.10">
    <property type="entry name" value="Hexapeptide repeat proteins"/>
    <property type="match status" value="1"/>
</dbReference>
<dbReference type="InterPro" id="IPR024688">
    <property type="entry name" value="Mac_dom"/>
</dbReference>
<dbReference type="CDD" id="cd03357">
    <property type="entry name" value="LbH_MAT_GAT"/>
    <property type="match status" value="1"/>
</dbReference>
<dbReference type="PANTHER" id="PTHR43017:SF1">
    <property type="entry name" value="ACETYLTRANSFERASE YJL218W-RELATED"/>
    <property type="match status" value="1"/>
</dbReference>
<dbReference type="GO" id="GO:0008870">
    <property type="term" value="F:galactoside O-acetyltransferase activity"/>
    <property type="evidence" value="ECO:0007669"/>
    <property type="project" value="TreeGrafter"/>
</dbReference>
<sequence length="293" mass="32311">MYIYLHEMGDSKIQISATTFGVGLGFVAAISITLGGAVAYAVTHYTGTRTCACDDYESSVRAKLQKRKKNMSRYTLPAEYSSGSVHDYKTDCRHIEAIGKEKLELYKMINGKPYNADDPLLQEMLTDAHELCYEYNRLWNRNSRKVILEGLLGKFSQSNPPYVEAPVYVDYGLNIEVGKNFYANFGCVLLDCAKIHIGDNVMLAPNVQLYTAGHPTDYVERRSVEFAQPITIGNDVWIGGGSIVLPGVSIGDRTIVAAGSVVTKNIPSDVIIAGIPAKIVRFIGERQIDNPVE</sequence>
<dbReference type="Pfam" id="PF12464">
    <property type="entry name" value="Mac"/>
    <property type="match status" value="1"/>
</dbReference>
<dbReference type="InterPro" id="IPR018357">
    <property type="entry name" value="Hexapep_transf_CS"/>
</dbReference>
<feature type="transmembrane region" description="Helical" evidence="5">
    <location>
        <begin position="20"/>
        <end position="42"/>
    </location>
</feature>
<dbReference type="FunFam" id="2.160.10.10:FF:000025">
    <property type="entry name" value="Hexapeptide-repeat containing-acetyltransferase"/>
    <property type="match status" value="1"/>
</dbReference>
<evidence type="ECO:0000256" key="5">
    <source>
        <dbReference type="SAM" id="Phobius"/>
    </source>
</evidence>
<evidence type="ECO:0000256" key="4">
    <source>
        <dbReference type="ARBA" id="ARBA00023315"/>
    </source>
</evidence>
<dbReference type="SUPFAM" id="SSF51161">
    <property type="entry name" value="Trimeric LpxA-like enzymes"/>
    <property type="match status" value="1"/>
</dbReference>
<accession>A0A7S3V263</accession>
<keyword evidence="2" id="KW-0808">Transferase</keyword>
<keyword evidence="5" id="KW-0472">Membrane</keyword>
<feature type="domain" description="Maltose/galactoside acetyltransferase" evidence="6">
    <location>
        <begin position="105"/>
        <end position="157"/>
    </location>
</feature>
<dbReference type="InterPro" id="IPR039369">
    <property type="entry name" value="LacA-like"/>
</dbReference>
<evidence type="ECO:0000256" key="2">
    <source>
        <dbReference type="ARBA" id="ARBA00022679"/>
    </source>
</evidence>
<gene>
    <name evidence="7" type="ORF">ASTO00021_LOCUS17085</name>
</gene>